<dbReference type="EMBL" id="JARQZJ010000034">
    <property type="protein sequence ID" value="KAK9875643.1"/>
    <property type="molecule type" value="Genomic_DNA"/>
</dbReference>
<accession>A0AAW1U4Q6</accession>
<sequence>MNVNIAVIFCLGLAAYTSAFPALSNETELIDTKYGDQPIIDTGVVGGAGGFFDSPFDIFQSMESMMRRMREQLGGLLNHFGTSNNTFAGGHDISAFGFPAIPDLDLGKGNTTSVTKIINGQKVVINETKYGKETENGGAFFKVRVIEVKPEKPDQEEATTASATRDVESIENSQENEIPKRADNEAQFGKLEPLDDFDYTLRRKVTPSFNQWGNLEDFDAENRIDGPIARPMKPYDLSNDIYVNKLLADKGYPMNPDAEFIGRRNNVQNFKHDLSRDIWVNQMMADQGVTPDPDSESIFRNPRKFEKYIIPR</sequence>
<proteinExistence type="predicted"/>
<dbReference type="AlphaFoldDB" id="A0AAW1U4Q6"/>
<organism evidence="3 4">
    <name type="scientific">Henosepilachna vigintioctopunctata</name>
    <dbReference type="NCBI Taxonomy" id="420089"/>
    <lineage>
        <taxon>Eukaryota</taxon>
        <taxon>Metazoa</taxon>
        <taxon>Ecdysozoa</taxon>
        <taxon>Arthropoda</taxon>
        <taxon>Hexapoda</taxon>
        <taxon>Insecta</taxon>
        <taxon>Pterygota</taxon>
        <taxon>Neoptera</taxon>
        <taxon>Endopterygota</taxon>
        <taxon>Coleoptera</taxon>
        <taxon>Polyphaga</taxon>
        <taxon>Cucujiformia</taxon>
        <taxon>Coccinelloidea</taxon>
        <taxon>Coccinellidae</taxon>
        <taxon>Epilachninae</taxon>
        <taxon>Epilachnini</taxon>
        <taxon>Henosepilachna</taxon>
    </lineage>
</organism>
<name>A0AAW1U4Q6_9CUCU</name>
<keyword evidence="2" id="KW-0732">Signal</keyword>
<evidence type="ECO:0000313" key="3">
    <source>
        <dbReference type="EMBL" id="KAK9875643.1"/>
    </source>
</evidence>
<feature type="chain" id="PRO_5044024993" evidence="2">
    <location>
        <begin position="20"/>
        <end position="312"/>
    </location>
</feature>
<feature type="signal peptide" evidence="2">
    <location>
        <begin position="1"/>
        <end position="19"/>
    </location>
</feature>
<evidence type="ECO:0000256" key="1">
    <source>
        <dbReference type="SAM" id="MobiDB-lite"/>
    </source>
</evidence>
<evidence type="ECO:0000313" key="4">
    <source>
        <dbReference type="Proteomes" id="UP001431783"/>
    </source>
</evidence>
<comment type="caution">
    <text evidence="3">The sequence shown here is derived from an EMBL/GenBank/DDBJ whole genome shotgun (WGS) entry which is preliminary data.</text>
</comment>
<keyword evidence="4" id="KW-1185">Reference proteome</keyword>
<feature type="region of interest" description="Disordered" evidence="1">
    <location>
        <begin position="151"/>
        <end position="178"/>
    </location>
</feature>
<protein>
    <submittedName>
        <fullName evidence="3">Uncharacterized protein</fullName>
    </submittedName>
</protein>
<reference evidence="3 4" key="1">
    <citation type="submission" date="2023-03" db="EMBL/GenBank/DDBJ databases">
        <title>Genome insight into feeding habits of ladybird beetles.</title>
        <authorList>
            <person name="Li H.-S."/>
            <person name="Huang Y.-H."/>
            <person name="Pang H."/>
        </authorList>
    </citation>
    <scope>NUCLEOTIDE SEQUENCE [LARGE SCALE GENOMIC DNA]</scope>
    <source>
        <strain evidence="3">SYSU_2023b</strain>
        <tissue evidence="3">Whole body</tissue>
    </source>
</reference>
<dbReference type="Proteomes" id="UP001431783">
    <property type="component" value="Unassembled WGS sequence"/>
</dbReference>
<gene>
    <name evidence="3" type="ORF">WA026_009442</name>
</gene>
<evidence type="ECO:0000256" key="2">
    <source>
        <dbReference type="SAM" id="SignalP"/>
    </source>
</evidence>